<evidence type="ECO:0000256" key="1">
    <source>
        <dbReference type="SAM" id="MobiDB-lite"/>
    </source>
</evidence>
<feature type="compositionally biased region" description="Basic and acidic residues" evidence="1">
    <location>
        <begin position="7"/>
        <end position="22"/>
    </location>
</feature>
<accession>A0AAX3YV65</accession>
<dbReference type="Proteomes" id="UP001231166">
    <property type="component" value="Plasmid pRho-VOC14-L"/>
</dbReference>
<dbReference type="Proteomes" id="UP001066327">
    <property type="component" value="Unassembled WGS sequence"/>
</dbReference>
<geneLocation type="plasmid" evidence="3 5">
    <name>pRho-VOC14-L</name>
</geneLocation>
<dbReference type="EMBL" id="CP130956">
    <property type="protein sequence ID" value="WLF52144.1"/>
    <property type="molecule type" value="Genomic_DNA"/>
</dbReference>
<evidence type="ECO:0000313" key="3">
    <source>
        <dbReference type="EMBL" id="WLF52144.1"/>
    </source>
</evidence>
<evidence type="ECO:0000313" key="4">
    <source>
        <dbReference type="Proteomes" id="UP001066327"/>
    </source>
</evidence>
<sequence>MKPTRTGADHTSAETDTREYQKLRRNRHTRQQIQAEYKSRGEAARFIQFAQAWIPYGGATDEDIFISFGMTRPRFIQKLRHSIVEVNLDAEAVRELADTYPCFRPTSNC</sequence>
<organism evidence="3 5">
    <name type="scientific">Rhodococcus opacus</name>
    <name type="common">Nocardia opaca</name>
    <dbReference type="NCBI Taxonomy" id="37919"/>
    <lineage>
        <taxon>Bacteria</taxon>
        <taxon>Bacillati</taxon>
        <taxon>Actinomycetota</taxon>
        <taxon>Actinomycetes</taxon>
        <taxon>Mycobacteriales</taxon>
        <taxon>Nocardiaceae</taxon>
        <taxon>Rhodococcus</taxon>
    </lineage>
</organism>
<keyword evidence="4" id="KW-1185">Reference proteome</keyword>
<reference evidence="2" key="1">
    <citation type="submission" date="2022-12" db="EMBL/GenBank/DDBJ databases">
        <authorList>
            <person name="Krivoruchko A.V."/>
            <person name="Elkin A."/>
        </authorList>
    </citation>
    <scope>NUCLEOTIDE SEQUENCE</scope>
    <source>
        <strain evidence="2">IEGM 249</strain>
    </source>
</reference>
<dbReference type="AlphaFoldDB" id="A0AAX3YV65"/>
<gene>
    <name evidence="2" type="ORF">O4328_44560</name>
    <name evidence="3" type="ORF">Q5707_42765</name>
</gene>
<evidence type="ECO:0000313" key="2">
    <source>
        <dbReference type="EMBL" id="MCZ4590606.1"/>
    </source>
</evidence>
<feature type="region of interest" description="Disordered" evidence="1">
    <location>
        <begin position="1"/>
        <end position="32"/>
    </location>
</feature>
<evidence type="ECO:0008006" key="6">
    <source>
        <dbReference type="Google" id="ProtNLM"/>
    </source>
</evidence>
<dbReference type="EMBL" id="JAPWIS010000061">
    <property type="protein sequence ID" value="MCZ4590606.1"/>
    <property type="molecule type" value="Genomic_DNA"/>
</dbReference>
<dbReference type="RefSeq" id="WP_269593144.1">
    <property type="nucleotide sequence ID" value="NZ_CP130956.1"/>
</dbReference>
<reference evidence="3" key="2">
    <citation type="submission" date="2023-07" db="EMBL/GenBank/DDBJ databases">
        <title>Genomic analysis of Rhodococcus opacus VOC-14 with glycol ethers degradation activity.</title>
        <authorList>
            <person name="Narkevich D.A."/>
            <person name="Hlushen A.M."/>
            <person name="Akhremchuk A.E."/>
            <person name="Sikolenko M.A."/>
            <person name="Valentovich L.N."/>
        </authorList>
    </citation>
    <scope>NUCLEOTIDE SEQUENCE</scope>
    <source>
        <strain evidence="3">VOC-14</strain>
        <plasmid evidence="3">pRho-VOC14-L</plasmid>
    </source>
</reference>
<name>A0AAX3YV65_RHOOP</name>
<keyword evidence="3" id="KW-0614">Plasmid</keyword>
<proteinExistence type="predicted"/>
<evidence type="ECO:0000313" key="5">
    <source>
        <dbReference type="Proteomes" id="UP001231166"/>
    </source>
</evidence>
<protein>
    <recommendedName>
        <fullName evidence="6">DUF3263 domain-containing protein</fullName>
    </recommendedName>
</protein>